<protein>
    <submittedName>
        <fullName evidence="1">DUF982 domain-containing protein</fullName>
    </submittedName>
</protein>
<dbReference type="AlphaFoldDB" id="A0A330H212"/>
<dbReference type="OrthoDB" id="8084057at2"/>
<organism evidence="1 2">
    <name type="scientific">Mesorhizobium atlanticum</name>
    <dbReference type="NCBI Taxonomy" id="2233532"/>
    <lineage>
        <taxon>Bacteria</taxon>
        <taxon>Pseudomonadati</taxon>
        <taxon>Pseudomonadota</taxon>
        <taxon>Alphaproteobacteria</taxon>
        <taxon>Hyphomicrobiales</taxon>
        <taxon>Phyllobacteriaceae</taxon>
        <taxon>Mesorhizobium</taxon>
    </lineage>
</organism>
<gene>
    <name evidence="1" type="ORF">DPM35_01870</name>
</gene>
<dbReference type="RefSeq" id="WP_112125632.1">
    <property type="nucleotide sequence ID" value="NZ_QMBQ01000001.1"/>
</dbReference>
<accession>A0A330H212</accession>
<keyword evidence="2" id="KW-1185">Reference proteome</keyword>
<dbReference type="Gene3D" id="6.10.250.730">
    <property type="match status" value="1"/>
</dbReference>
<evidence type="ECO:0000313" key="1">
    <source>
        <dbReference type="EMBL" id="RAZ80067.1"/>
    </source>
</evidence>
<name>A0A330H212_9HYPH</name>
<proteinExistence type="predicted"/>
<evidence type="ECO:0000313" key="2">
    <source>
        <dbReference type="Proteomes" id="UP000251956"/>
    </source>
</evidence>
<dbReference type="EMBL" id="QMBQ01000001">
    <property type="protein sequence ID" value="RAZ80067.1"/>
    <property type="molecule type" value="Genomic_DNA"/>
</dbReference>
<dbReference type="InterPro" id="IPR010385">
    <property type="entry name" value="DUF982"/>
</dbReference>
<dbReference type="Proteomes" id="UP000251956">
    <property type="component" value="Unassembled WGS sequence"/>
</dbReference>
<reference evidence="1 2" key="1">
    <citation type="submission" date="2018-07" db="EMBL/GenBank/DDBJ databases">
        <title>Diversity of Mesorhizobium strains in Brazil.</title>
        <authorList>
            <person name="Helene L.C.F."/>
            <person name="Dall'Agnol R."/>
            <person name="Delamuta J.R.M."/>
            <person name="Hungria M."/>
        </authorList>
    </citation>
    <scope>NUCLEOTIDE SEQUENCE [LARGE SCALE GENOMIC DNA]</scope>
    <source>
        <strain evidence="1 2">CNPSo 3140</strain>
    </source>
</reference>
<sequence length="83" mass="8795">MAGKKFRVPVVVYVAGPIGFTLIESVAQASDFLFDHWPGNDSLAWTDAMKRCAEDGAADDASAAFLIALEGAGIGSDRTVEIY</sequence>
<comment type="caution">
    <text evidence="1">The sequence shown here is derived from an EMBL/GenBank/DDBJ whole genome shotgun (WGS) entry which is preliminary data.</text>
</comment>
<dbReference type="Pfam" id="PF06169">
    <property type="entry name" value="DUF982"/>
    <property type="match status" value="1"/>
</dbReference>